<dbReference type="EMBL" id="CP026513">
    <property type="protein sequence ID" value="AZP36327.1"/>
    <property type="molecule type" value="Genomic_DNA"/>
</dbReference>
<dbReference type="InterPro" id="IPR041921">
    <property type="entry name" value="NuoE_N"/>
</dbReference>
<evidence type="ECO:0000313" key="16">
    <source>
        <dbReference type="Proteomes" id="UP000274458"/>
    </source>
</evidence>
<name>A0A3Q9CM98_9ENTR</name>
<dbReference type="GO" id="GO:0051537">
    <property type="term" value="F:2 iron, 2 sulfur cluster binding"/>
    <property type="evidence" value="ECO:0007669"/>
    <property type="project" value="UniProtKB-KW"/>
</dbReference>
<keyword evidence="6 14" id="KW-0408">Iron</keyword>
<accession>A0A3Q9CM98</accession>
<sequence length="171" mass="20423">MKKKKNMNQIIFLNKKNLLSKLEIKKIEKIKFKYKDNHAISIESLKVVQRYRHWISDISLKAISKYLNIELNYLEEISTFYSQIFRKPVGRHVISYCDSFVCYVKNYKRIKNVLEKTLKIKTGQTTKNKRFTLLQTCCLGNCDKGPILMINRDTYTNVIPKYVNNILNRYR</sequence>
<dbReference type="PANTHER" id="PTHR10371">
    <property type="entry name" value="NADH DEHYDROGENASE UBIQUINONE FLAVOPROTEIN 2, MITOCHONDRIAL"/>
    <property type="match status" value="1"/>
</dbReference>
<evidence type="ECO:0000256" key="5">
    <source>
        <dbReference type="ARBA" id="ARBA00022723"/>
    </source>
</evidence>
<evidence type="ECO:0000256" key="7">
    <source>
        <dbReference type="ARBA" id="ARBA00023014"/>
    </source>
</evidence>
<evidence type="ECO:0000256" key="1">
    <source>
        <dbReference type="ARBA" id="ARBA00010643"/>
    </source>
</evidence>
<keyword evidence="7 14" id="KW-0411">Iron-sulfur</keyword>
<organism evidence="15 16">
    <name type="scientific">Candidatus Annandia adelgestsuga</name>
    <dbReference type="NCBI Taxonomy" id="1302411"/>
    <lineage>
        <taxon>Bacteria</taxon>
        <taxon>Pseudomonadati</taxon>
        <taxon>Pseudomonadota</taxon>
        <taxon>Gammaproteobacteria</taxon>
        <taxon>Enterobacterales</taxon>
        <taxon>Enterobacteriaceae</taxon>
        <taxon>Candidatus Annandia</taxon>
    </lineage>
</organism>
<keyword evidence="8" id="KW-0830">Ubiquinone</keyword>
<evidence type="ECO:0000256" key="8">
    <source>
        <dbReference type="ARBA" id="ARBA00023075"/>
    </source>
</evidence>
<protein>
    <recommendedName>
        <fullName evidence="2">NADH-quinone oxidoreductase subunit E</fullName>
    </recommendedName>
    <alternativeName>
        <fullName evidence="10">NADH dehydrogenase I subunit E</fullName>
    </alternativeName>
    <alternativeName>
        <fullName evidence="11">NDH-1 subunit E</fullName>
    </alternativeName>
</protein>
<dbReference type="GO" id="GO:0046872">
    <property type="term" value="F:metal ion binding"/>
    <property type="evidence" value="ECO:0007669"/>
    <property type="project" value="UniProtKB-KW"/>
</dbReference>
<feature type="binding site" evidence="14">
    <location>
        <position position="102"/>
    </location>
    <ligand>
        <name>[2Fe-2S] cluster</name>
        <dbReference type="ChEBI" id="CHEBI:190135"/>
    </ligand>
</feature>
<dbReference type="Proteomes" id="UP000274458">
    <property type="component" value="Chromosome"/>
</dbReference>
<dbReference type="InterPro" id="IPR042128">
    <property type="entry name" value="NuoE_dom"/>
</dbReference>
<dbReference type="PANTHER" id="PTHR10371:SF3">
    <property type="entry name" value="NADH DEHYDROGENASE [UBIQUINONE] FLAVOPROTEIN 2, MITOCHONDRIAL"/>
    <property type="match status" value="1"/>
</dbReference>
<evidence type="ECO:0000256" key="14">
    <source>
        <dbReference type="PIRSR" id="PIRSR000216-1"/>
    </source>
</evidence>
<dbReference type="KEGG" id="aade:C3B56_00230"/>
<evidence type="ECO:0000256" key="6">
    <source>
        <dbReference type="ARBA" id="ARBA00023004"/>
    </source>
</evidence>
<comment type="cofactor">
    <cofactor evidence="14">
        <name>[2Fe-2S] cluster</name>
        <dbReference type="ChEBI" id="CHEBI:190135"/>
    </cofactor>
    <text evidence="14">Binds 1 [2Fe-2S] cluster.</text>
</comment>
<comment type="subunit">
    <text evidence="9">Composed of 13 different subunits. Subunits NuoCD, E, F, and G constitute the peripheral sector of the complex.</text>
</comment>
<evidence type="ECO:0000256" key="11">
    <source>
        <dbReference type="ARBA" id="ARBA00032788"/>
    </source>
</evidence>
<feature type="binding site" evidence="14">
    <location>
        <position position="138"/>
    </location>
    <ligand>
        <name>[2Fe-2S] cluster</name>
        <dbReference type="ChEBI" id="CHEBI:190135"/>
    </ligand>
</feature>
<keyword evidence="5 14" id="KW-0479">Metal-binding</keyword>
<dbReference type="InterPro" id="IPR002023">
    <property type="entry name" value="NuoE-like"/>
</dbReference>
<feature type="binding site" evidence="14">
    <location>
        <position position="142"/>
    </location>
    <ligand>
        <name>[2Fe-2S] cluster</name>
        <dbReference type="ChEBI" id="CHEBI:190135"/>
    </ligand>
</feature>
<reference evidence="15 16" key="1">
    <citation type="journal article" date="2018" name="Genome Biol. Evol.">
        <title>Partnering With a Pest: Genomes of Hemlock Woolly Adelgid Symbionts Reveal Atypical Nutritional Provisioning Patterns in Dual-Obligate Bacteria.</title>
        <authorList>
            <person name="Weglarz K.M."/>
            <person name="Havill N.P."/>
            <person name="Burke G.R."/>
            <person name="von Dohlen C.D."/>
        </authorList>
    </citation>
    <scope>NUCLEOTIDE SEQUENCE [LARGE SCALE GENOMIC DNA]</scope>
    <source>
        <strain evidence="15">ENA</strain>
    </source>
</reference>
<dbReference type="Pfam" id="PF01257">
    <property type="entry name" value="2Fe-2S_thioredx"/>
    <property type="match status" value="1"/>
</dbReference>
<evidence type="ECO:0000256" key="10">
    <source>
        <dbReference type="ARBA" id="ARBA00031580"/>
    </source>
</evidence>
<keyword evidence="3 14" id="KW-0001">2Fe-2S</keyword>
<proteinExistence type="inferred from homology"/>
<dbReference type="GO" id="GO:0048038">
    <property type="term" value="F:quinone binding"/>
    <property type="evidence" value="ECO:0007669"/>
    <property type="project" value="UniProtKB-KW"/>
</dbReference>
<evidence type="ECO:0000256" key="13">
    <source>
        <dbReference type="ARBA" id="ARBA00047712"/>
    </source>
</evidence>
<evidence type="ECO:0000256" key="12">
    <source>
        <dbReference type="ARBA" id="ARBA00034078"/>
    </source>
</evidence>
<dbReference type="FunFam" id="3.40.30.10:FF:000015">
    <property type="entry name" value="NADH-quinone oxidoreductase subunit E"/>
    <property type="match status" value="1"/>
</dbReference>
<dbReference type="InterPro" id="IPR036249">
    <property type="entry name" value="Thioredoxin-like_sf"/>
</dbReference>
<evidence type="ECO:0000256" key="3">
    <source>
        <dbReference type="ARBA" id="ARBA00022714"/>
    </source>
</evidence>
<keyword evidence="4" id="KW-0874">Quinone</keyword>
<dbReference type="CDD" id="cd03064">
    <property type="entry name" value="TRX_Fd_NuoE"/>
    <property type="match status" value="1"/>
</dbReference>
<dbReference type="GO" id="GO:0003954">
    <property type="term" value="F:NADH dehydrogenase activity"/>
    <property type="evidence" value="ECO:0007669"/>
    <property type="project" value="TreeGrafter"/>
</dbReference>
<dbReference type="NCBIfam" id="NF005722">
    <property type="entry name" value="PRK07539.1-2"/>
    <property type="match status" value="1"/>
</dbReference>
<comment type="similarity">
    <text evidence="1">Belongs to the complex I 24 kDa subunit family.</text>
</comment>
<comment type="cofactor">
    <cofactor evidence="12">
        <name>[2Fe-2S] cluster</name>
        <dbReference type="ChEBI" id="CHEBI:190135"/>
    </cofactor>
</comment>
<gene>
    <name evidence="15" type="primary">nuoE</name>
    <name evidence="15" type="ORF">C3B56_00230</name>
</gene>
<comment type="catalytic activity">
    <reaction evidence="13">
        <text>a quinone + NADH + 5 H(+)(in) = a quinol + NAD(+) + 4 H(+)(out)</text>
        <dbReference type="Rhea" id="RHEA:57888"/>
        <dbReference type="ChEBI" id="CHEBI:15378"/>
        <dbReference type="ChEBI" id="CHEBI:24646"/>
        <dbReference type="ChEBI" id="CHEBI:57540"/>
        <dbReference type="ChEBI" id="CHEBI:57945"/>
        <dbReference type="ChEBI" id="CHEBI:132124"/>
    </reaction>
</comment>
<evidence type="ECO:0000313" key="15">
    <source>
        <dbReference type="EMBL" id="AZP36327.1"/>
    </source>
</evidence>
<keyword evidence="16" id="KW-1185">Reference proteome</keyword>
<dbReference type="AlphaFoldDB" id="A0A3Q9CM98"/>
<evidence type="ECO:0000256" key="9">
    <source>
        <dbReference type="ARBA" id="ARBA00026021"/>
    </source>
</evidence>
<dbReference type="PIRSF" id="PIRSF000216">
    <property type="entry name" value="NADH_DH_24kDa"/>
    <property type="match status" value="1"/>
</dbReference>
<dbReference type="Gene3D" id="3.40.30.10">
    <property type="entry name" value="Glutaredoxin"/>
    <property type="match status" value="1"/>
</dbReference>
<evidence type="ECO:0000256" key="4">
    <source>
        <dbReference type="ARBA" id="ARBA00022719"/>
    </source>
</evidence>
<dbReference type="Gene3D" id="1.10.10.1590">
    <property type="entry name" value="NADH-quinone oxidoreductase subunit E"/>
    <property type="match status" value="1"/>
</dbReference>
<dbReference type="SUPFAM" id="SSF52833">
    <property type="entry name" value="Thioredoxin-like"/>
    <property type="match status" value="1"/>
</dbReference>
<feature type="binding site" evidence="14">
    <location>
        <position position="97"/>
    </location>
    <ligand>
        <name>[2Fe-2S] cluster</name>
        <dbReference type="ChEBI" id="CHEBI:190135"/>
    </ligand>
</feature>
<evidence type="ECO:0000256" key="2">
    <source>
        <dbReference type="ARBA" id="ARBA00019898"/>
    </source>
</evidence>
<keyword evidence="15" id="KW-0560">Oxidoreductase</keyword>